<keyword evidence="3" id="KW-0732">Signal</keyword>
<gene>
    <name evidence="5" type="ORF">GTOL_11543</name>
</gene>
<keyword evidence="6" id="KW-1185">Reference proteome</keyword>
<protein>
    <submittedName>
        <fullName evidence="5">Glycosyl hydrolase</fullName>
    </submittedName>
</protein>
<organism evidence="5 6">
    <name type="scientific">Georgfuchsia toluolica</name>
    <dbReference type="NCBI Taxonomy" id="424218"/>
    <lineage>
        <taxon>Bacteria</taxon>
        <taxon>Pseudomonadati</taxon>
        <taxon>Pseudomonadota</taxon>
        <taxon>Betaproteobacteria</taxon>
        <taxon>Nitrosomonadales</taxon>
        <taxon>Sterolibacteriaceae</taxon>
        <taxon>Georgfuchsia</taxon>
    </lineage>
</organism>
<evidence type="ECO:0000313" key="6">
    <source>
        <dbReference type="Proteomes" id="UP000742786"/>
    </source>
</evidence>
<evidence type="ECO:0000256" key="1">
    <source>
        <dbReference type="ARBA" id="ARBA00022531"/>
    </source>
</evidence>
<dbReference type="InterPro" id="IPR015943">
    <property type="entry name" value="WD40/YVTN_repeat-like_dom_sf"/>
</dbReference>
<dbReference type="Pfam" id="PF14870">
    <property type="entry name" value="PSII_BNR"/>
    <property type="match status" value="2"/>
</dbReference>
<feature type="chain" id="PRO_5037908178" evidence="3">
    <location>
        <begin position="26"/>
        <end position="359"/>
    </location>
</feature>
<dbReference type="PANTHER" id="PTHR47199">
    <property type="entry name" value="PHOTOSYSTEM II STABILITY/ASSEMBLY FACTOR HCF136, CHLOROPLASTIC"/>
    <property type="match status" value="1"/>
</dbReference>
<dbReference type="GO" id="GO:0009523">
    <property type="term" value="C:photosystem II"/>
    <property type="evidence" value="ECO:0007669"/>
    <property type="project" value="UniProtKB-KW"/>
</dbReference>
<evidence type="ECO:0000313" key="5">
    <source>
        <dbReference type="EMBL" id="CAG4883660.1"/>
    </source>
</evidence>
<dbReference type="RefSeq" id="WP_220635597.1">
    <property type="nucleotide sequence ID" value="NZ_CAJQUM010000001.1"/>
</dbReference>
<feature type="domain" description="Photosynthesis system II assembly factor Ycf48/Hcf136-like" evidence="4">
    <location>
        <begin position="165"/>
        <end position="282"/>
    </location>
</feature>
<dbReference type="InterPro" id="IPR028203">
    <property type="entry name" value="PSII_CF48-like_dom"/>
</dbReference>
<dbReference type="Gene3D" id="2.130.10.10">
    <property type="entry name" value="YVTN repeat-like/Quinoprotein amine dehydrogenase"/>
    <property type="match status" value="2"/>
</dbReference>
<feature type="domain" description="Photosynthesis system II assembly factor Ycf48/Hcf136-like" evidence="4">
    <location>
        <begin position="60"/>
        <end position="122"/>
    </location>
</feature>
<dbReference type="SUPFAM" id="SSF110296">
    <property type="entry name" value="Oligoxyloglucan reducing end-specific cellobiohydrolase"/>
    <property type="match status" value="1"/>
</dbReference>
<dbReference type="EMBL" id="CAJQUM010000001">
    <property type="protein sequence ID" value="CAG4883660.1"/>
    <property type="molecule type" value="Genomic_DNA"/>
</dbReference>
<evidence type="ECO:0000256" key="2">
    <source>
        <dbReference type="ARBA" id="ARBA00023276"/>
    </source>
</evidence>
<name>A0A916N9A5_9PROT</name>
<dbReference type="AlphaFoldDB" id="A0A916N9A5"/>
<comment type="caution">
    <text evidence="5">The sequence shown here is derived from an EMBL/GenBank/DDBJ whole genome shotgun (WGS) entry which is preliminary data.</text>
</comment>
<dbReference type="PANTHER" id="PTHR47199:SF2">
    <property type="entry name" value="PHOTOSYSTEM II STABILITY_ASSEMBLY FACTOR HCF136, CHLOROPLASTIC"/>
    <property type="match status" value="1"/>
</dbReference>
<keyword evidence="5" id="KW-0378">Hydrolase</keyword>
<keyword evidence="1" id="KW-0602">Photosynthesis</keyword>
<evidence type="ECO:0000259" key="4">
    <source>
        <dbReference type="Pfam" id="PF14870"/>
    </source>
</evidence>
<dbReference type="GO" id="GO:0015979">
    <property type="term" value="P:photosynthesis"/>
    <property type="evidence" value="ECO:0007669"/>
    <property type="project" value="UniProtKB-KW"/>
</dbReference>
<keyword evidence="2" id="KW-0604">Photosystem II</keyword>
<reference evidence="5" key="1">
    <citation type="submission" date="2021-04" db="EMBL/GenBank/DDBJ databases">
        <authorList>
            <person name="Hornung B."/>
        </authorList>
    </citation>
    <scope>NUCLEOTIDE SEQUENCE</scope>
    <source>
        <strain evidence="5">G5G6</strain>
    </source>
</reference>
<feature type="signal peptide" evidence="3">
    <location>
        <begin position="1"/>
        <end position="25"/>
    </location>
</feature>
<sequence>MRFRSIFTSVLVAVMWLATATPVFAAGFRDVLDTPASLSPLAAHSLLNGLAKAGDRIVAIGQRGHIVYSDDAGSTWKQAKVPVSSDLLAVSFPTPKLGWVVGHDGVILHSADAGLTWTLQLDGRRIGDMMRTYYTALAGKGELGTPADTQRMLDDIARVADQGPENSLLDVWFADERNGFAVGTFNLIFRTEDGGKTWVPWYHATDNPKRLHFYAVRGIGADVYLAGEQGLLLKLAPDDNRFRNLTTPYKGTFFGIVGNATALVAFGLRGNAFRSTDGGANWFKVETPFQDGITAGTPLNGDTLLLASQSGQLLLGQHMGESFVAAKLEHMVPAAAVIGIGNDVVLVAGPRGIQRHSLR</sequence>
<evidence type="ECO:0000256" key="3">
    <source>
        <dbReference type="SAM" id="SignalP"/>
    </source>
</evidence>
<proteinExistence type="predicted"/>
<accession>A0A916N9A5</accession>
<dbReference type="GO" id="GO:0016787">
    <property type="term" value="F:hydrolase activity"/>
    <property type="evidence" value="ECO:0007669"/>
    <property type="project" value="UniProtKB-KW"/>
</dbReference>
<dbReference type="Proteomes" id="UP000742786">
    <property type="component" value="Unassembled WGS sequence"/>
</dbReference>